<keyword evidence="1" id="KW-0678">Repressor</keyword>
<dbReference type="PRINTS" id="PR00455">
    <property type="entry name" value="HTHTETR"/>
</dbReference>
<dbReference type="Gene3D" id="1.10.357.10">
    <property type="entry name" value="Tetracycline Repressor, domain 2"/>
    <property type="match status" value="1"/>
</dbReference>
<dbReference type="RefSeq" id="WP_035934412.1">
    <property type="nucleotide sequence ID" value="NZ_CADFFX010000010.1"/>
</dbReference>
<sequence>MPRVSREQTDKNRVLIEAASVRLFKEHGFNGVSVADIMASAGLTHGGFYGHFESKDELVAIACAKAFEESIGRWKSFVKEGATEQALLDALAKHYLSAQMRDEPGFGCPANSLAADVGREDAVKPVRSVYTRGIKGLADVLMSFSRARQTKKIRQRALAHLSMLIGAVTLARAVRDDPLSDEILASARAYLHSHPE</sequence>
<dbReference type="InterPro" id="IPR023772">
    <property type="entry name" value="DNA-bd_HTH_TetR-type_CS"/>
</dbReference>
<dbReference type="PANTHER" id="PTHR47506">
    <property type="entry name" value="TRANSCRIPTIONAL REGULATORY PROTEIN"/>
    <property type="match status" value="1"/>
</dbReference>
<dbReference type="PROSITE" id="PS50977">
    <property type="entry name" value="HTH_TETR_2"/>
    <property type="match status" value="1"/>
</dbReference>
<dbReference type="Pfam" id="PF00440">
    <property type="entry name" value="TetR_N"/>
    <property type="match status" value="1"/>
</dbReference>
<dbReference type="PROSITE" id="PS01081">
    <property type="entry name" value="HTH_TETR_1"/>
    <property type="match status" value="1"/>
</dbReference>
<dbReference type="STRING" id="60547.GCA_000751215_03881"/>
<dbReference type="GO" id="GO:0003677">
    <property type="term" value="F:DNA binding"/>
    <property type="evidence" value="ECO:0007669"/>
    <property type="project" value="UniProtKB-UniRule"/>
</dbReference>
<dbReference type="SUPFAM" id="SSF48498">
    <property type="entry name" value="Tetracyclin repressor-like, C-terminal domain"/>
    <property type="match status" value="1"/>
</dbReference>
<dbReference type="Gene3D" id="1.10.10.60">
    <property type="entry name" value="Homeodomain-like"/>
    <property type="match status" value="1"/>
</dbReference>
<accession>A0A069PT78</accession>
<feature type="DNA-binding region" description="H-T-H motif" evidence="5">
    <location>
        <begin position="33"/>
        <end position="52"/>
    </location>
</feature>
<keyword evidence="3 5" id="KW-0238">DNA-binding</keyword>
<dbReference type="Proteomes" id="UP000027466">
    <property type="component" value="Unassembled WGS sequence"/>
</dbReference>
<protein>
    <submittedName>
        <fullName evidence="7">TetR family transcriptional regulator</fullName>
    </submittedName>
</protein>
<evidence type="ECO:0000259" key="6">
    <source>
        <dbReference type="PROSITE" id="PS50977"/>
    </source>
</evidence>
<dbReference type="PANTHER" id="PTHR47506:SF7">
    <property type="entry name" value="TRANSCRIPTIONAL REGULATORY PROTEIN"/>
    <property type="match status" value="1"/>
</dbReference>
<reference evidence="7 8" key="1">
    <citation type="submission" date="2014-03" db="EMBL/GenBank/DDBJ databases">
        <title>Draft Genome Sequences of Four Burkholderia Strains.</title>
        <authorList>
            <person name="Liu X.Y."/>
            <person name="Li C.X."/>
            <person name="Xu J.H."/>
        </authorList>
    </citation>
    <scope>NUCLEOTIDE SEQUENCE [LARGE SCALE GENOMIC DNA]</scope>
    <source>
        <strain evidence="7 8">DSM 50014</strain>
    </source>
</reference>
<name>A0A069PT78_9BURK</name>
<keyword evidence="2" id="KW-0805">Transcription regulation</keyword>
<organism evidence="7 8">
    <name type="scientific">Caballeronia glathei</name>
    <dbReference type="NCBI Taxonomy" id="60547"/>
    <lineage>
        <taxon>Bacteria</taxon>
        <taxon>Pseudomonadati</taxon>
        <taxon>Pseudomonadota</taxon>
        <taxon>Betaproteobacteria</taxon>
        <taxon>Burkholderiales</taxon>
        <taxon>Burkholderiaceae</taxon>
        <taxon>Caballeronia</taxon>
    </lineage>
</organism>
<dbReference type="InterPro" id="IPR001647">
    <property type="entry name" value="HTH_TetR"/>
</dbReference>
<evidence type="ECO:0000256" key="1">
    <source>
        <dbReference type="ARBA" id="ARBA00022491"/>
    </source>
</evidence>
<feature type="domain" description="HTH tetR-type" evidence="6">
    <location>
        <begin position="10"/>
        <end position="70"/>
    </location>
</feature>
<evidence type="ECO:0000313" key="8">
    <source>
        <dbReference type="Proteomes" id="UP000027466"/>
    </source>
</evidence>
<keyword evidence="4" id="KW-0804">Transcription</keyword>
<evidence type="ECO:0000256" key="4">
    <source>
        <dbReference type="ARBA" id="ARBA00023163"/>
    </source>
</evidence>
<comment type="caution">
    <text evidence="7">The sequence shown here is derived from an EMBL/GenBank/DDBJ whole genome shotgun (WGS) entry which is preliminary data.</text>
</comment>
<dbReference type="SUPFAM" id="SSF46689">
    <property type="entry name" value="Homeodomain-like"/>
    <property type="match status" value="1"/>
</dbReference>
<keyword evidence="8" id="KW-1185">Reference proteome</keyword>
<evidence type="ECO:0000256" key="3">
    <source>
        <dbReference type="ARBA" id="ARBA00023125"/>
    </source>
</evidence>
<dbReference type="InterPro" id="IPR036271">
    <property type="entry name" value="Tet_transcr_reg_TetR-rel_C_sf"/>
</dbReference>
<dbReference type="AlphaFoldDB" id="A0A069PT78"/>
<evidence type="ECO:0000313" key="7">
    <source>
        <dbReference type="EMBL" id="KDR40486.1"/>
    </source>
</evidence>
<dbReference type="InterPro" id="IPR009057">
    <property type="entry name" value="Homeodomain-like_sf"/>
</dbReference>
<proteinExistence type="predicted"/>
<evidence type="ECO:0000256" key="2">
    <source>
        <dbReference type="ARBA" id="ARBA00023015"/>
    </source>
</evidence>
<evidence type="ECO:0000256" key="5">
    <source>
        <dbReference type="PROSITE-ProRule" id="PRU00335"/>
    </source>
</evidence>
<dbReference type="EMBL" id="JFHC01000040">
    <property type="protein sequence ID" value="KDR40486.1"/>
    <property type="molecule type" value="Genomic_DNA"/>
</dbReference>
<gene>
    <name evidence="7" type="ORF">BG61_25790</name>
</gene>